<evidence type="ECO:0000256" key="12">
    <source>
        <dbReference type="SAM" id="Phobius"/>
    </source>
</evidence>
<feature type="compositionally biased region" description="Gly residues" evidence="11">
    <location>
        <begin position="69"/>
        <end position="79"/>
    </location>
</feature>
<evidence type="ECO:0000256" key="5">
    <source>
        <dbReference type="ARBA" id="ARBA00022692"/>
    </source>
</evidence>
<organism evidence="14 15">
    <name type="scientific">Trichomonascus ciferrii</name>
    <dbReference type="NCBI Taxonomy" id="44093"/>
    <lineage>
        <taxon>Eukaryota</taxon>
        <taxon>Fungi</taxon>
        <taxon>Dikarya</taxon>
        <taxon>Ascomycota</taxon>
        <taxon>Saccharomycotina</taxon>
        <taxon>Dipodascomycetes</taxon>
        <taxon>Dipodascales</taxon>
        <taxon>Trichomonascaceae</taxon>
        <taxon>Trichomonascus</taxon>
        <taxon>Trichomonascus ciferrii complex</taxon>
    </lineage>
</organism>
<evidence type="ECO:0000256" key="11">
    <source>
        <dbReference type="SAM" id="MobiDB-lite"/>
    </source>
</evidence>
<keyword evidence="8 12" id="KW-1133">Transmembrane helix</keyword>
<feature type="transmembrane region" description="Helical" evidence="12">
    <location>
        <begin position="207"/>
        <end position="226"/>
    </location>
</feature>
<dbReference type="InterPro" id="IPR005578">
    <property type="entry name" value="Yif1_fam"/>
</dbReference>
<evidence type="ECO:0000256" key="10">
    <source>
        <dbReference type="ARBA" id="ARBA00023136"/>
    </source>
</evidence>
<dbReference type="PANTHER" id="PTHR14083">
    <property type="entry name" value="YIP1 INTERACTING FACTOR HOMOLOG YIF1 PROTEIN"/>
    <property type="match status" value="1"/>
</dbReference>
<dbReference type="Pfam" id="PF03878">
    <property type="entry name" value="YIF1"/>
    <property type="match status" value="1"/>
</dbReference>
<dbReference type="AlphaFoldDB" id="A0A642V0I7"/>
<dbReference type="OrthoDB" id="337750at2759"/>
<keyword evidence="6" id="KW-0256">Endoplasmic reticulum</keyword>
<feature type="domain" description="J" evidence="13">
    <location>
        <begin position="242"/>
        <end position="313"/>
    </location>
</feature>
<evidence type="ECO:0000256" key="6">
    <source>
        <dbReference type="ARBA" id="ARBA00022824"/>
    </source>
</evidence>
<dbReference type="CDD" id="cd06257">
    <property type="entry name" value="DnaJ"/>
    <property type="match status" value="1"/>
</dbReference>
<feature type="region of interest" description="Disordered" evidence="11">
    <location>
        <begin position="1"/>
        <end position="81"/>
    </location>
</feature>
<evidence type="ECO:0000313" key="14">
    <source>
        <dbReference type="EMBL" id="KAA8909264.1"/>
    </source>
</evidence>
<dbReference type="SMART" id="SM00271">
    <property type="entry name" value="DnaJ"/>
    <property type="match status" value="1"/>
</dbReference>
<dbReference type="PANTHER" id="PTHR14083:SF0">
    <property type="entry name" value="YIP1D-INTERACTING FACTOR 1, ISOFORM C"/>
    <property type="match status" value="1"/>
</dbReference>
<evidence type="ECO:0000256" key="7">
    <source>
        <dbReference type="ARBA" id="ARBA00022927"/>
    </source>
</evidence>
<dbReference type="InterPro" id="IPR001623">
    <property type="entry name" value="DnaJ_domain"/>
</dbReference>
<evidence type="ECO:0000313" key="15">
    <source>
        <dbReference type="Proteomes" id="UP000761534"/>
    </source>
</evidence>
<dbReference type="GO" id="GO:0005789">
    <property type="term" value="C:endoplasmic reticulum membrane"/>
    <property type="evidence" value="ECO:0007669"/>
    <property type="project" value="UniProtKB-SubCell"/>
</dbReference>
<name>A0A642V0I7_9ASCO</name>
<gene>
    <name evidence="14" type="ORF">TRICI_004576</name>
</gene>
<keyword evidence="9" id="KW-0333">Golgi apparatus</keyword>
<dbReference type="GO" id="GO:0006888">
    <property type="term" value="P:endoplasmic reticulum to Golgi vesicle-mediated transport"/>
    <property type="evidence" value="ECO:0007669"/>
    <property type="project" value="InterPro"/>
</dbReference>
<feature type="compositionally biased region" description="Basic and acidic residues" evidence="11">
    <location>
        <begin position="307"/>
        <end position="328"/>
    </location>
</feature>
<feature type="region of interest" description="Disordered" evidence="11">
    <location>
        <begin position="306"/>
        <end position="328"/>
    </location>
</feature>
<proteinExistence type="inferred from homology"/>
<dbReference type="EMBL" id="SWFS01000345">
    <property type="protein sequence ID" value="KAA8909264.1"/>
    <property type="molecule type" value="Genomic_DNA"/>
</dbReference>
<evidence type="ECO:0000259" key="13">
    <source>
        <dbReference type="PROSITE" id="PS50076"/>
    </source>
</evidence>
<dbReference type="SUPFAM" id="SSF46565">
    <property type="entry name" value="Chaperone J-domain"/>
    <property type="match status" value="1"/>
</dbReference>
<dbReference type="PROSITE" id="PS50076">
    <property type="entry name" value="DNAJ_2"/>
    <property type="match status" value="1"/>
</dbReference>
<evidence type="ECO:0000256" key="9">
    <source>
        <dbReference type="ARBA" id="ARBA00023034"/>
    </source>
</evidence>
<sequence length="526" mass="59758">MYANQGQQPPYGDGGNLGSPPLHHPIPQHPIPPFRSPPPVEGYQQQQQQQQQQSSNPYAPPPHQQQQQAGGGGSFGGGPYPNIFNDPSAQIGIEVGRNALNYGQEYIGKNINQYVSVTALKYYFQVSNSYVLRKIVLILFPWRHKPWTRTLQRSETSGAVDGYATAREDINAPDMYIPVMAFTTYILLSSVFAGLHGTFHPKILGYIASKAIAFMLVELMLLKLGTYLLSAGSKLLDFIAYSGYKFIGVTINMLVSALITNSIIRWTVFLKVALKYHPDKNPTEEAAEVFHELSVALETLTTPSSREQYDRVRKAEEEKRRRTEALDSERRKLKEDLEARERAAEETQIKANEQKRKLEQLKMEGYRKRRKHQEQQNEKLVEVAKMLERKESMFTEQDRTVKVKWSRKNGGDMILEEDIKDALSMNYGTVDYVVITPTKEEKKLITALVVFKSVSSAYSFVKSDIDRDQDLFLKLIKTVKWAGQEPKIENLDASRESKQATPSSKIDRDSDDYAELTLLRLQQAEG</sequence>
<dbReference type="GO" id="GO:0015031">
    <property type="term" value="P:protein transport"/>
    <property type="evidence" value="ECO:0007669"/>
    <property type="project" value="UniProtKB-KW"/>
</dbReference>
<dbReference type="GO" id="GO:0005793">
    <property type="term" value="C:endoplasmic reticulum-Golgi intermediate compartment"/>
    <property type="evidence" value="ECO:0007669"/>
    <property type="project" value="TreeGrafter"/>
</dbReference>
<keyword evidence="10 12" id="KW-0472">Membrane</keyword>
<comment type="subcellular location">
    <subcellularLocation>
        <location evidence="1">Endoplasmic reticulum membrane</location>
        <topology evidence="1">Multi-pass membrane protein</topology>
    </subcellularLocation>
    <subcellularLocation>
        <location evidence="2">Golgi apparatus membrane</location>
        <topology evidence="2">Multi-pass membrane protein</topology>
    </subcellularLocation>
</comment>
<evidence type="ECO:0000256" key="2">
    <source>
        <dbReference type="ARBA" id="ARBA00004653"/>
    </source>
</evidence>
<feature type="transmembrane region" description="Helical" evidence="12">
    <location>
        <begin position="175"/>
        <end position="195"/>
    </location>
</feature>
<dbReference type="Gene3D" id="1.10.287.110">
    <property type="entry name" value="DnaJ domain"/>
    <property type="match status" value="1"/>
</dbReference>
<protein>
    <recommendedName>
        <fullName evidence="13">J domain-containing protein</fullName>
    </recommendedName>
</protein>
<keyword evidence="4" id="KW-0813">Transport</keyword>
<reference evidence="14" key="1">
    <citation type="journal article" date="2019" name="G3 (Bethesda)">
        <title>Genome Assemblies of Two Rare Opportunistic Yeast Pathogens: Diutina rugosa (syn. Candida rugosa) and Trichomonascus ciferrii (syn. Candida ciferrii).</title>
        <authorList>
            <person name="Mixao V."/>
            <person name="Saus E."/>
            <person name="Hansen A.P."/>
            <person name="Lass-Florl C."/>
            <person name="Gabaldon T."/>
        </authorList>
    </citation>
    <scope>NUCLEOTIDE SEQUENCE</scope>
    <source>
        <strain evidence="14">CBS 4856</strain>
    </source>
</reference>
<feature type="region of interest" description="Disordered" evidence="11">
    <location>
        <begin position="490"/>
        <end position="510"/>
    </location>
</feature>
<evidence type="ECO:0000256" key="1">
    <source>
        <dbReference type="ARBA" id="ARBA00004477"/>
    </source>
</evidence>
<evidence type="ECO:0000256" key="8">
    <source>
        <dbReference type="ARBA" id="ARBA00022989"/>
    </source>
</evidence>
<evidence type="ECO:0000256" key="3">
    <source>
        <dbReference type="ARBA" id="ARBA00009727"/>
    </source>
</evidence>
<comment type="similarity">
    <text evidence="3">Belongs to the YIF1 family.</text>
</comment>
<keyword evidence="5 12" id="KW-0812">Transmembrane</keyword>
<feature type="compositionally biased region" description="Low complexity" evidence="11">
    <location>
        <begin position="44"/>
        <end position="53"/>
    </location>
</feature>
<keyword evidence="15" id="KW-1185">Reference proteome</keyword>
<evidence type="ECO:0000256" key="4">
    <source>
        <dbReference type="ARBA" id="ARBA00022448"/>
    </source>
</evidence>
<dbReference type="VEuPathDB" id="FungiDB:TRICI_004576"/>
<feature type="compositionally biased region" description="Pro residues" evidence="11">
    <location>
        <begin position="22"/>
        <end position="40"/>
    </location>
</feature>
<accession>A0A642V0I7</accession>
<comment type="caution">
    <text evidence="14">The sequence shown here is derived from an EMBL/GenBank/DDBJ whole genome shotgun (WGS) entry which is preliminary data.</text>
</comment>
<feature type="transmembrane region" description="Helical" evidence="12">
    <location>
        <begin position="246"/>
        <end position="268"/>
    </location>
</feature>
<dbReference type="GO" id="GO:0030134">
    <property type="term" value="C:COPII-coated ER to Golgi transport vesicle"/>
    <property type="evidence" value="ECO:0007669"/>
    <property type="project" value="TreeGrafter"/>
</dbReference>
<dbReference type="Proteomes" id="UP000761534">
    <property type="component" value="Unassembled WGS sequence"/>
</dbReference>
<keyword evidence="7" id="KW-0653">Protein transport</keyword>
<dbReference type="InterPro" id="IPR036869">
    <property type="entry name" value="J_dom_sf"/>
</dbReference>
<dbReference type="GO" id="GO:0000139">
    <property type="term" value="C:Golgi membrane"/>
    <property type="evidence" value="ECO:0007669"/>
    <property type="project" value="UniProtKB-SubCell"/>
</dbReference>